<evidence type="ECO:0000313" key="1">
    <source>
        <dbReference type="EMBL" id="BCJ87884.1"/>
    </source>
</evidence>
<gene>
    <name evidence="1" type="ORF">skT53_28690</name>
</gene>
<reference evidence="1 2" key="1">
    <citation type="submission" date="2020-08" db="EMBL/GenBank/DDBJ databases">
        <title>Complete Genome Sequence of Effusibacillus dendaii Strain skT53, Isolated from Farmland soil.</title>
        <authorList>
            <person name="Konishi T."/>
            <person name="Kawasaki H."/>
        </authorList>
    </citation>
    <scope>NUCLEOTIDE SEQUENCE [LARGE SCALE GENOMIC DNA]</scope>
    <source>
        <strain evidence="2">skT53</strain>
    </source>
</reference>
<evidence type="ECO:0008006" key="3">
    <source>
        <dbReference type="Google" id="ProtNLM"/>
    </source>
</evidence>
<sequence>MIAGKTVLAMIPARGGSKAVPHKNIRDVGGKPLIAWTIEEAKKSKYIDRLILSSDDNEIIRVANQWGCEVPFVRPSELAQDTTPGIDPVLHAMETLPEKYDYVVLLQPTSPLRTVDDIDSCIERCLEKQANACVTVTCPDKSPYWMYELDRQERLVPILDKGSAISRRQDLPSVYVLNGAVYVANCEWLLKNRTFLSGETVACLMPKERSWDIDSETDLQMVGWMISRQVGM</sequence>
<dbReference type="InterPro" id="IPR003329">
    <property type="entry name" value="Cytidylyl_trans"/>
</dbReference>
<dbReference type="Pfam" id="PF02348">
    <property type="entry name" value="CTP_transf_3"/>
    <property type="match status" value="1"/>
</dbReference>
<dbReference type="PANTHER" id="PTHR21485">
    <property type="entry name" value="HAD SUPERFAMILY MEMBERS CMAS AND KDSC"/>
    <property type="match status" value="1"/>
</dbReference>
<dbReference type="KEGG" id="eff:skT53_28690"/>
<name>A0A7I8DCR3_9BACL</name>
<proteinExistence type="predicted"/>
<dbReference type="InterPro" id="IPR029044">
    <property type="entry name" value="Nucleotide-diphossugar_trans"/>
</dbReference>
<dbReference type="AlphaFoldDB" id="A0A7I8DCR3"/>
<protein>
    <recommendedName>
        <fullName evidence="3">Acylneuraminate cytidylyltransferase</fullName>
    </recommendedName>
</protein>
<dbReference type="SUPFAM" id="SSF53448">
    <property type="entry name" value="Nucleotide-diphospho-sugar transferases"/>
    <property type="match status" value="1"/>
</dbReference>
<evidence type="ECO:0000313" key="2">
    <source>
        <dbReference type="Proteomes" id="UP000593802"/>
    </source>
</evidence>
<keyword evidence="2" id="KW-1185">Reference proteome</keyword>
<dbReference type="Gene3D" id="3.90.550.10">
    <property type="entry name" value="Spore Coat Polysaccharide Biosynthesis Protein SpsA, Chain A"/>
    <property type="match status" value="1"/>
</dbReference>
<dbReference type="RefSeq" id="WP_200758368.1">
    <property type="nucleotide sequence ID" value="NZ_AP023366.1"/>
</dbReference>
<dbReference type="CDD" id="cd02513">
    <property type="entry name" value="CMP-NeuAc_Synthase"/>
    <property type="match status" value="1"/>
</dbReference>
<dbReference type="PANTHER" id="PTHR21485:SF6">
    <property type="entry name" value="N-ACYLNEURAMINATE CYTIDYLYLTRANSFERASE-RELATED"/>
    <property type="match status" value="1"/>
</dbReference>
<dbReference type="Proteomes" id="UP000593802">
    <property type="component" value="Chromosome"/>
</dbReference>
<dbReference type="GO" id="GO:0008781">
    <property type="term" value="F:N-acylneuraminate cytidylyltransferase activity"/>
    <property type="evidence" value="ECO:0007669"/>
    <property type="project" value="TreeGrafter"/>
</dbReference>
<dbReference type="InterPro" id="IPR050793">
    <property type="entry name" value="CMP-NeuNAc_synthase"/>
</dbReference>
<dbReference type="EMBL" id="AP023366">
    <property type="protein sequence ID" value="BCJ87884.1"/>
    <property type="molecule type" value="Genomic_DNA"/>
</dbReference>
<organism evidence="1 2">
    <name type="scientific">Effusibacillus dendaii</name>
    <dbReference type="NCBI Taxonomy" id="2743772"/>
    <lineage>
        <taxon>Bacteria</taxon>
        <taxon>Bacillati</taxon>
        <taxon>Bacillota</taxon>
        <taxon>Bacilli</taxon>
        <taxon>Bacillales</taxon>
        <taxon>Alicyclobacillaceae</taxon>
        <taxon>Effusibacillus</taxon>
    </lineage>
</organism>
<accession>A0A7I8DCR3</accession>